<feature type="transmembrane region" description="Helical" evidence="1">
    <location>
        <begin position="90"/>
        <end position="110"/>
    </location>
</feature>
<feature type="transmembrane region" description="Helical" evidence="1">
    <location>
        <begin position="122"/>
        <end position="145"/>
    </location>
</feature>
<keyword evidence="1" id="KW-0812">Transmembrane</keyword>
<keyword evidence="3" id="KW-1185">Reference proteome</keyword>
<feature type="transmembrane region" description="Helical" evidence="1">
    <location>
        <begin position="28"/>
        <end position="51"/>
    </location>
</feature>
<feature type="transmembrane region" description="Helical" evidence="1">
    <location>
        <begin position="272"/>
        <end position="301"/>
    </location>
</feature>
<sequence length="369" mass="38655">MPVKITKESSAASISTSSILESIRKNKIVFCGILISLSVALVISIALSVALGSVKIDIAEVYKIIINNVFNINEEAASGPLYEIIWNVRLPRVLLGAIVGAGLSIVGVAMQALVKNPLADPYILGVSSGASVGATMVILFGSFGLMKNSSLGLAAFIGALISCVCVYTVSSIGGGITPTKLILSGTAIAAICSSLTSFIIFSSKDEQGIRTVMFWLMGSLAGARWEKLKIPFLVLILCLIILLVMHRILNIMLMGDTSAVILGVNIKHGRKIILVITSLLTGTVVSAAGSIGFIGLMVPHVSRGLVGSDHKKVLPVSALLGAIFTLWADVIARTLVAPEEMPIGIITSMCGAPFFLFLMCKGSYSFGGN</sequence>
<dbReference type="Pfam" id="PF01032">
    <property type="entry name" value="FecCD"/>
    <property type="match status" value="1"/>
</dbReference>
<gene>
    <name evidence="2" type="ORF">KQI86_09855</name>
</gene>
<dbReference type="RefSeq" id="WP_216439099.1">
    <property type="nucleotide sequence ID" value="NZ_JAHLQF010000002.1"/>
</dbReference>
<dbReference type="PANTHER" id="PTHR30472:SF25">
    <property type="entry name" value="ABC TRANSPORTER PERMEASE PROTEIN MJ0876-RELATED"/>
    <property type="match status" value="1"/>
</dbReference>
<dbReference type="InterPro" id="IPR000522">
    <property type="entry name" value="ABC_transptr_permease_BtuC"/>
</dbReference>
<dbReference type="Proteomes" id="UP000726170">
    <property type="component" value="Unassembled WGS sequence"/>
</dbReference>
<organism evidence="2 3">
    <name type="scientific">Clostridium mobile</name>
    <dbReference type="NCBI Taxonomy" id="2841512"/>
    <lineage>
        <taxon>Bacteria</taxon>
        <taxon>Bacillati</taxon>
        <taxon>Bacillota</taxon>
        <taxon>Clostridia</taxon>
        <taxon>Eubacteriales</taxon>
        <taxon>Clostridiaceae</taxon>
        <taxon>Clostridium</taxon>
    </lineage>
</organism>
<accession>A0ABS6EHE0</accession>
<name>A0ABS6EHE0_9CLOT</name>
<evidence type="ECO:0000256" key="1">
    <source>
        <dbReference type="SAM" id="Phobius"/>
    </source>
</evidence>
<comment type="caution">
    <text evidence="2">The sequence shown here is derived from an EMBL/GenBank/DDBJ whole genome shotgun (WGS) entry which is preliminary data.</text>
</comment>
<dbReference type="EMBL" id="JAHLQF010000002">
    <property type="protein sequence ID" value="MBU5484635.1"/>
    <property type="molecule type" value="Genomic_DNA"/>
</dbReference>
<evidence type="ECO:0000313" key="3">
    <source>
        <dbReference type="Proteomes" id="UP000726170"/>
    </source>
</evidence>
<feature type="transmembrane region" description="Helical" evidence="1">
    <location>
        <begin position="151"/>
        <end position="169"/>
    </location>
</feature>
<dbReference type="CDD" id="cd06550">
    <property type="entry name" value="TM_ABC_iron-siderophores_like"/>
    <property type="match status" value="1"/>
</dbReference>
<evidence type="ECO:0000313" key="2">
    <source>
        <dbReference type="EMBL" id="MBU5484635.1"/>
    </source>
</evidence>
<feature type="transmembrane region" description="Helical" evidence="1">
    <location>
        <begin position="341"/>
        <end position="360"/>
    </location>
</feature>
<keyword evidence="1" id="KW-0472">Membrane</keyword>
<protein>
    <submittedName>
        <fullName evidence="2">Iron ABC transporter permease</fullName>
    </submittedName>
</protein>
<proteinExistence type="predicted"/>
<feature type="transmembrane region" description="Helical" evidence="1">
    <location>
        <begin position="181"/>
        <end position="201"/>
    </location>
</feature>
<dbReference type="PANTHER" id="PTHR30472">
    <property type="entry name" value="FERRIC ENTEROBACTIN TRANSPORT SYSTEM PERMEASE PROTEIN"/>
    <property type="match status" value="1"/>
</dbReference>
<keyword evidence="1" id="KW-1133">Transmembrane helix</keyword>
<feature type="transmembrane region" description="Helical" evidence="1">
    <location>
        <begin position="313"/>
        <end position="335"/>
    </location>
</feature>
<reference evidence="2 3" key="1">
    <citation type="submission" date="2021-06" db="EMBL/GenBank/DDBJ databases">
        <authorList>
            <person name="Sun Q."/>
            <person name="Li D."/>
        </authorList>
    </citation>
    <scope>NUCLEOTIDE SEQUENCE [LARGE SCALE GENOMIC DNA]</scope>
    <source>
        <strain evidence="2 3">MSJ-11</strain>
    </source>
</reference>
<feature type="transmembrane region" description="Helical" evidence="1">
    <location>
        <begin position="232"/>
        <end position="252"/>
    </location>
</feature>